<organism evidence="7 8">
    <name type="scientific">Ectobacillus funiculus</name>
    <dbReference type="NCBI Taxonomy" id="137993"/>
    <lineage>
        <taxon>Bacteria</taxon>
        <taxon>Bacillati</taxon>
        <taxon>Bacillota</taxon>
        <taxon>Bacilli</taxon>
        <taxon>Bacillales</taxon>
        <taxon>Bacillaceae</taxon>
        <taxon>Ectobacillus</taxon>
    </lineage>
</organism>
<evidence type="ECO:0000256" key="3">
    <source>
        <dbReference type="ARBA" id="ARBA00022806"/>
    </source>
</evidence>
<dbReference type="InterPro" id="IPR027417">
    <property type="entry name" value="P-loop_NTPase"/>
</dbReference>
<keyword evidence="4" id="KW-0067">ATP-binding</keyword>
<proteinExistence type="predicted"/>
<dbReference type="Pfam" id="PF13087">
    <property type="entry name" value="AAA_12"/>
    <property type="match status" value="1"/>
</dbReference>
<keyword evidence="5" id="KW-0175">Coiled coil</keyword>
<feature type="domain" description="DNA2/NAM7 helicase-like C-terminal" evidence="6">
    <location>
        <begin position="459"/>
        <end position="604"/>
    </location>
</feature>
<dbReference type="EC" id="3.6.4.-" evidence="7"/>
<dbReference type="SUPFAM" id="SSF52540">
    <property type="entry name" value="P-loop containing nucleoside triphosphate hydrolases"/>
    <property type="match status" value="1"/>
</dbReference>
<dbReference type="InterPro" id="IPR050534">
    <property type="entry name" value="Coronavir_polyprotein_1ab"/>
</dbReference>
<dbReference type="PANTHER" id="PTHR43788">
    <property type="entry name" value="DNA2/NAM7 HELICASE FAMILY MEMBER"/>
    <property type="match status" value="1"/>
</dbReference>
<dbReference type="EMBL" id="JBHMAF010000197">
    <property type="protein sequence ID" value="MFB9762498.1"/>
    <property type="molecule type" value="Genomic_DNA"/>
</dbReference>
<keyword evidence="2 7" id="KW-0378">Hydrolase</keyword>
<accession>A0ABV5WPC0</accession>
<keyword evidence="3 7" id="KW-0347">Helicase</keyword>
<dbReference type="PANTHER" id="PTHR43788:SF8">
    <property type="entry name" value="DNA-BINDING PROTEIN SMUBP-2"/>
    <property type="match status" value="1"/>
</dbReference>
<sequence length="632" mass="73172">MRLFNSTYIAFFQDLSKQLVFGLYDAQKSNDIIFAPISVALGKKSNQIQVADVLRVDAFKRQLNAELEKLSPSAWSDAVKEFVSLYQEIELEKQSLQKYIDILNEVPDFDVQLERVIETNLQYAEQVKETQHHLNNISTLVKEKKRLLQQLPKTSFLKRLFNKENDEVNSLKRELADLSQLERKQRLTYEAVEQQLNHSIQKQQKLEQQRQDFVAMQKVYENERLELSTDALWAQTEEAYEKRQKDIVWQTDSLNFKRGLLFIKALRLHKLLLVYNIKALERPLEIFSDRSEVDLNTSEGVRELENMWDVIHLITPIVSTTFASFSQMYKGIDKDFISYLFIDEAGQATPQQAAGALWRSENAIIVGDPIQIEPVITLDATILNDVRSRFKVEDHYLSLDSSVQSLADLANPMGTFTTDSNKRIGIPLWVHRRCSNPMFTIANKIAYDNKMVLAKNSNQSVGIWYDCHGTAQDKHYVKEQGEFVLEKIKQHFKKLEASKQNPESVFPDLFVITPFTKIKTEFIKLLKAELKKELTNVDNQKLYKWIENSVGTVHTFQGKEADIVYFIVGTDQQSDSAADWSCKKPNLLNVAVSRAKLEFYLVGDFKRLSNKENYKEFAESLILETIEQVEHI</sequence>
<dbReference type="GO" id="GO:0016787">
    <property type="term" value="F:hydrolase activity"/>
    <property type="evidence" value="ECO:0007669"/>
    <property type="project" value="UniProtKB-KW"/>
</dbReference>
<evidence type="ECO:0000256" key="5">
    <source>
        <dbReference type="SAM" id="Coils"/>
    </source>
</evidence>
<comment type="caution">
    <text evidence="7">The sequence shown here is derived from an EMBL/GenBank/DDBJ whole genome shotgun (WGS) entry which is preliminary data.</text>
</comment>
<gene>
    <name evidence="7" type="ORF">ACFFMS_30180</name>
</gene>
<keyword evidence="1" id="KW-0547">Nucleotide-binding</keyword>
<keyword evidence="8" id="KW-1185">Reference proteome</keyword>
<evidence type="ECO:0000313" key="7">
    <source>
        <dbReference type="EMBL" id="MFB9762498.1"/>
    </source>
</evidence>
<evidence type="ECO:0000256" key="1">
    <source>
        <dbReference type="ARBA" id="ARBA00022741"/>
    </source>
</evidence>
<feature type="coiled-coil region" evidence="5">
    <location>
        <begin position="161"/>
        <end position="209"/>
    </location>
</feature>
<evidence type="ECO:0000256" key="4">
    <source>
        <dbReference type="ARBA" id="ARBA00022840"/>
    </source>
</evidence>
<dbReference type="Proteomes" id="UP001589609">
    <property type="component" value="Unassembled WGS sequence"/>
</dbReference>
<evidence type="ECO:0000259" key="6">
    <source>
        <dbReference type="Pfam" id="PF13087"/>
    </source>
</evidence>
<evidence type="ECO:0000256" key="2">
    <source>
        <dbReference type="ARBA" id="ARBA00022801"/>
    </source>
</evidence>
<reference evidence="7 8" key="1">
    <citation type="submission" date="2024-09" db="EMBL/GenBank/DDBJ databases">
        <authorList>
            <person name="Sun Q."/>
            <person name="Mori K."/>
        </authorList>
    </citation>
    <scope>NUCLEOTIDE SEQUENCE [LARGE SCALE GENOMIC DNA]</scope>
    <source>
        <strain evidence="7 8">JCM 11201</strain>
    </source>
</reference>
<evidence type="ECO:0000313" key="8">
    <source>
        <dbReference type="Proteomes" id="UP001589609"/>
    </source>
</evidence>
<protein>
    <submittedName>
        <fullName evidence="7">DEAD/DEAH box helicase</fullName>
        <ecNumber evidence="7">3.6.4.-</ecNumber>
    </submittedName>
</protein>
<dbReference type="GO" id="GO:0004386">
    <property type="term" value="F:helicase activity"/>
    <property type="evidence" value="ECO:0007669"/>
    <property type="project" value="UniProtKB-KW"/>
</dbReference>
<name>A0ABV5WPC0_9BACI</name>
<dbReference type="RefSeq" id="WP_379952400.1">
    <property type="nucleotide sequence ID" value="NZ_JBHMAF010000197.1"/>
</dbReference>
<dbReference type="Gene3D" id="3.40.50.300">
    <property type="entry name" value="P-loop containing nucleotide triphosphate hydrolases"/>
    <property type="match status" value="2"/>
</dbReference>
<dbReference type="InterPro" id="IPR041679">
    <property type="entry name" value="DNA2/NAM7-like_C"/>
</dbReference>